<feature type="transmembrane region" description="Helical" evidence="1">
    <location>
        <begin position="122"/>
        <end position="145"/>
    </location>
</feature>
<evidence type="ECO:0000256" key="1">
    <source>
        <dbReference type="SAM" id="Phobius"/>
    </source>
</evidence>
<name>A0A195CQB9_9HYME</name>
<keyword evidence="1" id="KW-0812">Transmembrane</keyword>
<gene>
    <name evidence="2" type="ORF">ALC62_06471</name>
</gene>
<feature type="transmembrane region" description="Helical" evidence="1">
    <location>
        <begin position="6"/>
        <end position="24"/>
    </location>
</feature>
<feature type="transmembrane region" description="Helical" evidence="1">
    <location>
        <begin position="68"/>
        <end position="90"/>
    </location>
</feature>
<keyword evidence="1" id="KW-1133">Transmembrane helix</keyword>
<feature type="transmembrane region" description="Helical" evidence="1">
    <location>
        <begin position="36"/>
        <end position="56"/>
    </location>
</feature>
<proteinExistence type="predicted"/>
<dbReference type="AlphaFoldDB" id="A0A195CQB9"/>
<evidence type="ECO:0000313" key="2">
    <source>
        <dbReference type="EMBL" id="KYN02672.1"/>
    </source>
</evidence>
<keyword evidence="3" id="KW-1185">Reference proteome</keyword>
<accession>A0A195CQB9</accession>
<dbReference type="Proteomes" id="UP000078542">
    <property type="component" value="Unassembled WGS sequence"/>
</dbReference>
<dbReference type="EMBL" id="KQ977444">
    <property type="protein sequence ID" value="KYN02672.1"/>
    <property type="molecule type" value="Genomic_DNA"/>
</dbReference>
<sequence>MTKPVCIHTALAPLLIISSFYSLVLFEYPFGQSRLYLSYLHFLTTWSLSIYFLYYLCNNGHPVISLYITWRNILIMIITITSILISLFRLKELKLCLRKLSIVDDTLEALGMPKEYQRLHNWIIRIIIAWIIFIFSDNAICSFFLSYYYYYGLFDIVCIYIPFAINYLQHVNILSALTSGAIIGYTSSRFHRVNDCLLILYSELLENNTDYRRQNRCILVCQRITGVKDRKQYIWIIM</sequence>
<protein>
    <recommendedName>
        <fullName evidence="4">Gustatory receptor</fullName>
    </recommendedName>
</protein>
<evidence type="ECO:0008006" key="4">
    <source>
        <dbReference type="Google" id="ProtNLM"/>
    </source>
</evidence>
<keyword evidence="1" id="KW-0472">Membrane</keyword>
<organism evidence="2 3">
    <name type="scientific">Cyphomyrmex costatus</name>
    <dbReference type="NCBI Taxonomy" id="456900"/>
    <lineage>
        <taxon>Eukaryota</taxon>
        <taxon>Metazoa</taxon>
        <taxon>Ecdysozoa</taxon>
        <taxon>Arthropoda</taxon>
        <taxon>Hexapoda</taxon>
        <taxon>Insecta</taxon>
        <taxon>Pterygota</taxon>
        <taxon>Neoptera</taxon>
        <taxon>Endopterygota</taxon>
        <taxon>Hymenoptera</taxon>
        <taxon>Apocrita</taxon>
        <taxon>Aculeata</taxon>
        <taxon>Formicoidea</taxon>
        <taxon>Formicidae</taxon>
        <taxon>Myrmicinae</taxon>
        <taxon>Cyphomyrmex</taxon>
    </lineage>
</organism>
<evidence type="ECO:0000313" key="3">
    <source>
        <dbReference type="Proteomes" id="UP000078542"/>
    </source>
</evidence>
<reference evidence="2 3" key="1">
    <citation type="submission" date="2016-03" db="EMBL/GenBank/DDBJ databases">
        <title>Cyphomyrmex costatus WGS genome.</title>
        <authorList>
            <person name="Nygaard S."/>
            <person name="Hu H."/>
            <person name="Boomsma J."/>
            <person name="Zhang G."/>
        </authorList>
    </citation>
    <scope>NUCLEOTIDE SEQUENCE [LARGE SCALE GENOMIC DNA]</scope>
    <source>
        <strain evidence="2">MS0001</strain>
        <tissue evidence="2">Whole body</tissue>
    </source>
</reference>